<proteinExistence type="inferred from homology"/>
<comment type="cofactor">
    <cofactor evidence="10">
        <name>[2Fe-2S] cluster</name>
        <dbReference type="ChEBI" id="CHEBI:190135"/>
    </cofactor>
    <text evidence="10">Binds 1 [2Fe-2S] cluster.</text>
</comment>
<dbReference type="GO" id="GO:0046872">
    <property type="term" value="F:metal ion binding"/>
    <property type="evidence" value="ECO:0007669"/>
    <property type="project" value="UniProtKB-KW"/>
</dbReference>
<gene>
    <name evidence="11" type="ORF">EVB03_08115</name>
</gene>
<dbReference type="GO" id="GO:0003954">
    <property type="term" value="F:NADH dehydrogenase activity"/>
    <property type="evidence" value="ECO:0007669"/>
    <property type="project" value="TreeGrafter"/>
</dbReference>
<keyword evidence="5 10" id="KW-0408">Iron</keyword>
<feature type="binding site" evidence="10">
    <location>
        <position position="83"/>
    </location>
    <ligand>
        <name>[2Fe-2S] cluster</name>
        <dbReference type="ChEBI" id="CHEBI:190135"/>
    </ligand>
</feature>
<evidence type="ECO:0000256" key="6">
    <source>
        <dbReference type="ARBA" id="ARBA00023014"/>
    </source>
</evidence>
<comment type="cofactor">
    <cofactor evidence="9">
        <name>[2Fe-2S] cluster</name>
        <dbReference type="ChEBI" id="CHEBI:190135"/>
    </cofactor>
</comment>
<sequence>MNAKNNNVDQLIEQYKTLPGGLLPLLHAIKHALGYIPESTVGSIAKGFNLSRAEVHGVISFYHDFNTQPVGHHRVQICRAEACQSMGSRQIESHAKQSLGIEYGETTSDGMVTLEPVYCLGNCACSPSIRINDDIYARVDKSRFDQLISELNMPELDKVETSS</sequence>
<comment type="caution">
    <text evidence="11">The sequence shown here is derived from an EMBL/GenBank/DDBJ whole genome shotgun (WGS) entry which is preliminary data.</text>
</comment>
<protein>
    <recommendedName>
        <fullName evidence="2">NADH-quinone oxidoreductase subunit E</fullName>
    </recommendedName>
    <alternativeName>
        <fullName evidence="7">NADH dehydrogenase I subunit E</fullName>
    </alternativeName>
    <alternativeName>
        <fullName evidence="8">NDH-1 subunit E</fullName>
    </alternativeName>
</protein>
<feature type="binding site" evidence="10">
    <location>
        <position position="78"/>
    </location>
    <ligand>
        <name>[2Fe-2S] cluster</name>
        <dbReference type="ChEBI" id="CHEBI:190135"/>
    </ligand>
</feature>
<dbReference type="Proteomes" id="UP000315889">
    <property type="component" value="Unassembled WGS sequence"/>
</dbReference>
<dbReference type="GO" id="GO:0051537">
    <property type="term" value="F:2 iron, 2 sulfur cluster binding"/>
    <property type="evidence" value="ECO:0007669"/>
    <property type="project" value="UniProtKB-KW"/>
</dbReference>
<dbReference type="InterPro" id="IPR041921">
    <property type="entry name" value="NuoE_N"/>
</dbReference>
<dbReference type="EMBL" id="SHBP01000013">
    <property type="protein sequence ID" value="RZO19330.1"/>
    <property type="molecule type" value="Genomic_DNA"/>
</dbReference>
<dbReference type="SUPFAM" id="SSF52833">
    <property type="entry name" value="Thioredoxin-like"/>
    <property type="match status" value="1"/>
</dbReference>
<evidence type="ECO:0000256" key="4">
    <source>
        <dbReference type="ARBA" id="ARBA00022723"/>
    </source>
</evidence>
<dbReference type="CDD" id="cd03081">
    <property type="entry name" value="TRX_Fd_NuoE_FDH_gamma"/>
    <property type="match status" value="1"/>
</dbReference>
<dbReference type="Gene3D" id="3.40.30.10">
    <property type="entry name" value="Glutaredoxin"/>
    <property type="match status" value="1"/>
</dbReference>
<evidence type="ECO:0000256" key="3">
    <source>
        <dbReference type="ARBA" id="ARBA00022714"/>
    </source>
</evidence>
<feature type="binding site" evidence="10">
    <location>
        <position position="119"/>
    </location>
    <ligand>
        <name>[2Fe-2S] cluster</name>
        <dbReference type="ChEBI" id="CHEBI:190135"/>
    </ligand>
</feature>
<dbReference type="PANTHER" id="PTHR10371">
    <property type="entry name" value="NADH DEHYDROGENASE UBIQUINONE FLAVOPROTEIN 2, MITOCHONDRIAL"/>
    <property type="match status" value="1"/>
</dbReference>
<dbReference type="AlphaFoldDB" id="A0A520MDP2"/>
<evidence type="ECO:0000256" key="1">
    <source>
        <dbReference type="ARBA" id="ARBA00010643"/>
    </source>
</evidence>
<dbReference type="InterPro" id="IPR036249">
    <property type="entry name" value="Thioredoxin-like_sf"/>
</dbReference>
<keyword evidence="4 10" id="KW-0479">Metal-binding</keyword>
<dbReference type="PANTHER" id="PTHR10371:SF3">
    <property type="entry name" value="NADH DEHYDROGENASE [UBIQUINONE] FLAVOPROTEIN 2, MITOCHONDRIAL"/>
    <property type="match status" value="1"/>
</dbReference>
<evidence type="ECO:0000256" key="9">
    <source>
        <dbReference type="ARBA" id="ARBA00034078"/>
    </source>
</evidence>
<name>A0A520MDP2_9GAMM</name>
<keyword evidence="3 10" id="KW-0001">2Fe-2S</keyword>
<dbReference type="PIRSF" id="PIRSF000216">
    <property type="entry name" value="NADH_DH_24kDa"/>
    <property type="match status" value="1"/>
</dbReference>
<dbReference type="InterPro" id="IPR002023">
    <property type="entry name" value="NuoE-like"/>
</dbReference>
<evidence type="ECO:0000256" key="5">
    <source>
        <dbReference type="ARBA" id="ARBA00023004"/>
    </source>
</evidence>
<keyword evidence="6 10" id="KW-0411">Iron-sulfur</keyword>
<reference evidence="11 12" key="1">
    <citation type="submission" date="2019-02" db="EMBL/GenBank/DDBJ databases">
        <title>Prokaryotic population dynamics and viral predation in marine succession experiment using metagenomics: the confinement effect.</title>
        <authorList>
            <person name="Haro-Moreno J.M."/>
            <person name="Rodriguez-Valera F."/>
            <person name="Lopez-Perez M."/>
        </authorList>
    </citation>
    <scope>NUCLEOTIDE SEQUENCE [LARGE SCALE GENOMIC DNA]</scope>
    <source>
        <strain evidence="11">MED-G170</strain>
    </source>
</reference>
<feature type="binding site" evidence="10">
    <location>
        <position position="123"/>
    </location>
    <ligand>
        <name>[2Fe-2S] cluster</name>
        <dbReference type="ChEBI" id="CHEBI:190135"/>
    </ligand>
</feature>
<organism evidence="11 12">
    <name type="scientific">SAR92 clade bacterium</name>
    <dbReference type="NCBI Taxonomy" id="2315479"/>
    <lineage>
        <taxon>Bacteria</taxon>
        <taxon>Pseudomonadati</taxon>
        <taxon>Pseudomonadota</taxon>
        <taxon>Gammaproteobacteria</taxon>
        <taxon>Cellvibrionales</taxon>
        <taxon>Porticoccaceae</taxon>
        <taxon>SAR92 clade</taxon>
    </lineage>
</organism>
<dbReference type="NCBIfam" id="NF004638">
    <property type="entry name" value="PRK05988.1"/>
    <property type="match status" value="1"/>
</dbReference>
<evidence type="ECO:0000256" key="7">
    <source>
        <dbReference type="ARBA" id="ARBA00031580"/>
    </source>
</evidence>
<evidence type="ECO:0000256" key="10">
    <source>
        <dbReference type="PIRSR" id="PIRSR000216-1"/>
    </source>
</evidence>
<evidence type="ECO:0000256" key="8">
    <source>
        <dbReference type="ARBA" id="ARBA00032788"/>
    </source>
</evidence>
<dbReference type="Pfam" id="PF01257">
    <property type="entry name" value="2Fe-2S_thioredx"/>
    <property type="match status" value="1"/>
</dbReference>
<evidence type="ECO:0000256" key="2">
    <source>
        <dbReference type="ARBA" id="ARBA00019898"/>
    </source>
</evidence>
<comment type="similarity">
    <text evidence="1">Belongs to the complex I 24 kDa subunit family.</text>
</comment>
<evidence type="ECO:0000313" key="11">
    <source>
        <dbReference type="EMBL" id="RZO19330.1"/>
    </source>
</evidence>
<dbReference type="Gene3D" id="1.10.10.1590">
    <property type="entry name" value="NADH-quinone oxidoreductase subunit E"/>
    <property type="match status" value="1"/>
</dbReference>
<evidence type="ECO:0000313" key="12">
    <source>
        <dbReference type="Proteomes" id="UP000315889"/>
    </source>
</evidence>
<accession>A0A520MDP2</accession>